<dbReference type="InterPro" id="IPR024370">
    <property type="entry name" value="PBP_domain"/>
</dbReference>
<feature type="chain" id="PRO_5039746413" description="Phosphate-binding protein" evidence="4">
    <location>
        <begin position="24"/>
        <end position="357"/>
    </location>
</feature>
<evidence type="ECO:0000313" key="8">
    <source>
        <dbReference type="Proteomes" id="UP001163152"/>
    </source>
</evidence>
<feature type="domain" description="PBP" evidence="6">
    <location>
        <begin position="48"/>
        <end position="301"/>
    </location>
</feature>
<dbReference type="RefSeq" id="WP_268609412.1">
    <property type="nucleotide sequence ID" value="NZ_CP113797.1"/>
</dbReference>
<feature type="compositionally biased region" description="Low complexity" evidence="5">
    <location>
        <begin position="29"/>
        <end position="46"/>
    </location>
</feature>
<feature type="signal peptide" evidence="4">
    <location>
        <begin position="1"/>
        <end position="23"/>
    </location>
</feature>
<dbReference type="Gene3D" id="3.40.190.10">
    <property type="entry name" value="Periplasmic binding protein-like II"/>
    <property type="match status" value="2"/>
</dbReference>
<sequence>MSLLNQSLKQFGAVLLTAGLVAACGGGTTTTTTQSPAGDTTAAAGGTTAGGGDVSGSVLVDGSSTVFPISEAMAEEFMAANPGVRVTVGVSGTGGGFKKFCAGETDISNASRPIKQEEIEACEAGGVEFVELPIAFDGLSVVVNPENDFAQCLTVDELKTMWEPAAQGTINNWNQIRPDFPSLNLGLYGPGTDSGTYDYFAEAIVGEDGTRGDFTASEDDNVIVQGVSADPGGLGFFGYAYYVENQDRLKLVEIDGGDGCVAPSEQTIADGTYQPLSRPEFIYVKTTSLDNPAVRAFVDFQMDPANANLIQEVGYVPMPNEINELRVQRIEDRKTGSVFEGGSAVGTKLSDLLAAEQ</sequence>
<dbReference type="AlphaFoldDB" id="A0A9E8ZDY5"/>
<protein>
    <recommendedName>
        <fullName evidence="4">Phosphate-binding protein</fullName>
    </recommendedName>
</protein>
<dbReference type="KEGG" id="tsin:OXH18_20975"/>
<dbReference type="PANTHER" id="PTHR30570">
    <property type="entry name" value="PERIPLASMIC PHOSPHATE BINDING COMPONENT OF PHOSPHATE ABC TRANSPORTER"/>
    <property type="match status" value="1"/>
</dbReference>
<dbReference type="EMBL" id="CP113797">
    <property type="protein sequence ID" value="WAL59618.1"/>
    <property type="molecule type" value="Genomic_DNA"/>
</dbReference>
<comment type="similarity">
    <text evidence="1 4">Belongs to the PstS family.</text>
</comment>
<keyword evidence="2 4" id="KW-0813">Transport</keyword>
<proteinExistence type="inferred from homology"/>
<dbReference type="GO" id="GO:0042301">
    <property type="term" value="F:phosphate ion binding"/>
    <property type="evidence" value="ECO:0007669"/>
    <property type="project" value="UniProtKB-UniRule"/>
</dbReference>
<feature type="region of interest" description="Disordered" evidence="5">
    <location>
        <begin position="29"/>
        <end position="48"/>
    </location>
</feature>
<keyword evidence="3 4" id="KW-0732">Signal</keyword>
<dbReference type="PANTHER" id="PTHR30570:SF1">
    <property type="entry name" value="PHOSPHATE-BINDING PROTEIN PSTS"/>
    <property type="match status" value="1"/>
</dbReference>
<dbReference type="NCBIfam" id="TIGR02136">
    <property type="entry name" value="ptsS_2"/>
    <property type="match status" value="1"/>
</dbReference>
<evidence type="ECO:0000256" key="3">
    <source>
        <dbReference type="ARBA" id="ARBA00022729"/>
    </source>
</evidence>
<reference evidence="7" key="1">
    <citation type="submission" date="2022-12" db="EMBL/GenBank/DDBJ databases">
        <title>Polyphasic identification of a Novel Hot-Spring Cyanobacterium Ocullathermofonsia sinensis gen nov. sp. nov. and Genomic Insights on its Adaptations to the Thermal Habitat.</title>
        <authorList>
            <person name="Daroch M."/>
            <person name="Tang J."/>
            <person name="Jiang Y."/>
        </authorList>
    </citation>
    <scope>NUCLEOTIDE SEQUENCE</scope>
    <source>
        <strain evidence="7">PKUAC-SCTA174</strain>
    </source>
</reference>
<evidence type="ECO:0000313" key="7">
    <source>
        <dbReference type="EMBL" id="WAL59618.1"/>
    </source>
</evidence>
<keyword evidence="4" id="KW-0592">Phosphate transport</keyword>
<evidence type="ECO:0000256" key="2">
    <source>
        <dbReference type="ARBA" id="ARBA00022448"/>
    </source>
</evidence>
<dbReference type="FunFam" id="3.40.190.10:FF:000055">
    <property type="entry name" value="Phosphate ABC transporter, phosphate-binding protein"/>
    <property type="match status" value="1"/>
</dbReference>
<gene>
    <name evidence="7" type="ORF">OXH18_20975</name>
</gene>
<dbReference type="Pfam" id="PF12849">
    <property type="entry name" value="PBP_like_2"/>
    <property type="match status" value="1"/>
</dbReference>
<dbReference type="Proteomes" id="UP001163152">
    <property type="component" value="Chromosome"/>
</dbReference>
<organism evidence="7 8">
    <name type="scientific">Thermocoleostomius sinensis A174</name>
    <dbReference type="NCBI Taxonomy" id="2016057"/>
    <lineage>
        <taxon>Bacteria</taxon>
        <taxon>Bacillati</taxon>
        <taxon>Cyanobacteriota</taxon>
        <taxon>Cyanophyceae</taxon>
        <taxon>Oculatellales</taxon>
        <taxon>Oculatellaceae</taxon>
        <taxon>Thermocoleostomius</taxon>
    </lineage>
</organism>
<comment type="function">
    <text evidence="4">Involved in the system for phosphate transport across the cytoplasmic membrane.</text>
</comment>
<dbReference type="InterPro" id="IPR011862">
    <property type="entry name" value="Phos-bd"/>
</dbReference>
<evidence type="ECO:0000256" key="4">
    <source>
        <dbReference type="RuleBase" id="RU367119"/>
    </source>
</evidence>
<name>A0A9E8ZDY5_9CYAN</name>
<dbReference type="GO" id="GO:0006817">
    <property type="term" value="P:phosphate ion transport"/>
    <property type="evidence" value="ECO:0007669"/>
    <property type="project" value="UniProtKB-UniRule"/>
</dbReference>
<evidence type="ECO:0000256" key="1">
    <source>
        <dbReference type="ARBA" id="ARBA00008725"/>
    </source>
</evidence>
<accession>A0A9E8ZDY5</accession>
<keyword evidence="8" id="KW-1185">Reference proteome</keyword>
<evidence type="ECO:0000256" key="5">
    <source>
        <dbReference type="SAM" id="MobiDB-lite"/>
    </source>
</evidence>
<dbReference type="InterPro" id="IPR050811">
    <property type="entry name" value="Phosphate_ABC_transporter"/>
</dbReference>
<dbReference type="CDD" id="cd13654">
    <property type="entry name" value="PBP2_phosphate_like_2"/>
    <property type="match status" value="1"/>
</dbReference>
<evidence type="ECO:0000259" key="6">
    <source>
        <dbReference type="Pfam" id="PF12849"/>
    </source>
</evidence>
<dbReference type="SUPFAM" id="SSF53850">
    <property type="entry name" value="Periplasmic binding protein-like II"/>
    <property type="match status" value="1"/>
</dbReference>